<dbReference type="InParanoid" id="H0EH91"/>
<feature type="signal peptide" evidence="1">
    <location>
        <begin position="1"/>
        <end position="23"/>
    </location>
</feature>
<evidence type="ECO:0000256" key="1">
    <source>
        <dbReference type="SAM" id="SignalP"/>
    </source>
</evidence>
<protein>
    <recommendedName>
        <fullName evidence="4">DNase1 protein</fullName>
    </recommendedName>
</protein>
<proteinExistence type="predicted"/>
<organism evidence="2 3">
    <name type="scientific">Glarea lozoyensis (strain ATCC 74030 / MF5533)</name>
    <dbReference type="NCBI Taxonomy" id="1104152"/>
    <lineage>
        <taxon>Eukaryota</taxon>
        <taxon>Fungi</taxon>
        <taxon>Dikarya</taxon>
        <taxon>Ascomycota</taxon>
        <taxon>Pezizomycotina</taxon>
        <taxon>Leotiomycetes</taxon>
        <taxon>Helotiales</taxon>
        <taxon>Helotiaceae</taxon>
        <taxon>Glarea</taxon>
    </lineage>
</organism>
<evidence type="ECO:0008006" key="4">
    <source>
        <dbReference type="Google" id="ProtNLM"/>
    </source>
</evidence>
<name>H0EH91_GLAL7</name>
<feature type="chain" id="PRO_5003532231" description="DNase1 protein" evidence="1">
    <location>
        <begin position="24"/>
        <end position="179"/>
    </location>
</feature>
<dbReference type="Proteomes" id="UP000005446">
    <property type="component" value="Unassembled WGS sequence"/>
</dbReference>
<dbReference type="AlphaFoldDB" id="H0EH91"/>
<dbReference type="HOGENOM" id="CLU_120092_0_0_1"/>
<dbReference type="OrthoDB" id="3513524at2759"/>
<gene>
    <name evidence="2" type="ORF">M7I_1868</name>
</gene>
<keyword evidence="3" id="KW-1185">Reference proteome</keyword>
<evidence type="ECO:0000313" key="2">
    <source>
        <dbReference type="EMBL" id="EHL02111.1"/>
    </source>
</evidence>
<evidence type="ECO:0000313" key="3">
    <source>
        <dbReference type="Proteomes" id="UP000005446"/>
    </source>
</evidence>
<sequence length="179" mass="19441">MQYSIKNLLFGAAALAAVAAANSVTFQNQDSVTRTIVFTGSENMASPENFVLEGHGITKVEFPTGWIGNWYAVSEGADNVPGMLGEVTFDAFNGITFFDISAIVNPDDVNNVKMLYPANLELPTSGCQDFPCANAYNKWDDVQTQATADHDLVCLLGTLEAQPEPERRLRRGSRKDSAN</sequence>
<accession>H0EH91</accession>
<reference evidence="2 3" key="1">
    <citation type="journal article" date="2012" name="Eukaryot. Cell">
        <title>Genome sequence of the fungus Glarea lozoyensis: the first genome sequence of a species from the Helotiaceae family.</title>
        <authorList>
            <person name="Youssar L."/>
            <person name="Gruening B.A."/>
            <person name="Erxleben A."/>
            <person name="Guenther S."/>
            <person name="Huettel W."/>
        </authorList>
    </citation>
    <scope>NUCLEOTIDE SEQUENCE [LARGE SCALE GENOMIC DNA]</scope>
    <source>
        <strain evidence="3">ATCC 74030 / MF5533</strain>
    </source>
</reference>
<keyword evidence="1" id="KW-0732">Signal</keyword>
<dbReference type="EMBL" id="AGUE01000037">
    <property type="protein sequence ID" value="EHL02111.1"/>
    <property type="molecule type" value="Genomic_DNA"/>
</dbReference>
<comment type="caution">
    <text evidence="2">The sequence shown here is derived from an EMBL/GenBank/DDBJ whole genome shotgun (WGS) entry which is preliminary data.</text>
</comment>